<proteinExistence type="predicted"/>
<evidence type="ECO:0000256" key="3">
    <source>
        <dbReference type="ARBA" id="ARBA00022737"/>
    </source>
</evidence>
<dbReference type="GO" id="GO:0000981">
    <property type="term" value="F:DNA-binding transcription factor activity, RNA polymerase II-specific"/>
    <property type="evidence" value="ECO:0007669"/>
    <property type="project" value="TreeGrafter"/>
</dbReference>
<feature type="domain" description="C2H2-type" evidence="11">
    <location>
        <begin position="76"/>
        <end position="103"/>
    </location>
</feature>
<evidence type="ECO:0000256" key="1">
    <source>
        <dbReference type="ARBA" id="ARBA00004123"/>
    </source>
</evidence>
<reference evidence="13" key="1">
    <citation type="submission" date="2011-07" db="EMBL/GenBank/DDBJ databases">
        <authorList>
            <consortium name="Caenorhabditis brenneri Sequencing and Analysis Consortium"/>
            <person name="Wilson R.K."/>
        </authorList>
    </citation>
    <scope>NUCLEOTIDE SEQUENCE [LARGE SCALE GENOMIC DNA]</scope>
    <source>
        <strain evidence="13">PB2801</strain>
    </source>
</reference>
<keyword evidence="5" id="KW-0862">Zinc</keyword>
<feature type="domain" description="C2H2-type" evidence="11">
    <location>
        <begin position="278"/>
        <end position="305"/>
    </location>
</feature>
<keyword evidence="13" id="KW-1185">Reference proteome</keyword>
<keyword evidence="7" id="KW-0804">Transcription</keyword>
<dbReference type="OrthoDB" id="6591996at2759"/>
<dbReference type="Proteomes" id="UP000008068">
    <property type="component" value="Unassembled WGS sequence"/>
</dbReference>
<evidence type="ECO:0000256" key="10">
    <source>
        <dbReference type="SAM" id="MobiDB-lite"/>
    </source>
</evidence>
<dbReference type="STRING" id="135651.G0N3U2"/>
<keyword evidence="3" id="KW-0677">Repeat</keyword>
<evidence type="ECO:0000256" key="5">
    <source>
        <dbReference type="ARBA" id="ARBA00022833"/>
    </source>
</evidence>
<dbReference type="SUPFAM" id="SSF57667">
    <property type="entry name" value="beta-beta-alpha zinc fingers"/>
    <property type="match status" value="3"/>
</dbReference>
<accession>G0N3U2</accession>
<dbReference type="SMART" id="SM00355">
    <property type="entry name" value="ZnF_C2H2"/>
    <property type="match status" value="8"/>
</dbReference>
<dbReference type="Gene3D" id="3.30.160.60">
    <property type="entry name" value="Classic Zinc Finger"/>
    <property type="match status" value="5"/>
</dbReference>
<protein>
    <recommendedName>
        <fullName evidence="11">C2H2-type domain-containing protein</fullName>
    </recommendedName>
</protein>
<feature type="domain" description="C2H2-type" evidence="11">
    <location>
        <begin position="250"/>
        <end position="277"/>
    </location>
</feature>
<dbReference type="Pfam" id="PF00096">
    <property type="entry name" value="zf-C2H2"/>
    <property type="match status" value="3"/>
</dbReference>
<dbReference type="PROSITE" id="PS00028">
    <property type="entry name" value="ZINC_FINGER_C2H2_1"/>
    <property type="match status" value="7"/>
</dbReference>
<dbReference type="InterPro" id="IPR050329">
    <property type="entry name" value="GLI_C2H2-zinc-finger"/>
</dbReference>
<dbReference type="InParanoid" id="G0N3U2"/>
<dbReference type="PROSITE" id="PS50157">
    <property type="entry name" value="ZINC_FINGER_C2H2_2"/>
    <property type="match status" value="4"/>
</dbReference>
<sequence>MEQNTPDPRKESLLASLINAEEARNASSSHQMNDLRSSGPINPDFFRIMTNSMANSNSGVKTEKEAEEEEEKPYLLKCEHCDLKFTKRNNYSRHMNSHTQEKQFICRFCPKFYLRKDQWRNHLMSHMKTGFGFDCPVNKCVEHFVRHGDLCEHLETSHVITQDSPAECKICFKVLEKPERLLVHYQTEHEEIAPKMKSLEPVRPSFDDHAIQKSPQKAIKKRPRAKSMGVRLIKQEVKDEDYMENEKPLHSCDVCHKSFSTSGNLSRHRRTHLDLMPFECRLCHKTFMRQYQLATHMRSHNRRKIDSQVEEVDEMQEVEQDGVATREITPAEVQTPEKPPELVPIDSDDNSLVIDDGDDDQVPVEEVAPEESTTFYFADGIPAVVQPQEPTQVPEAAAAVAVAVEQPSNTQTEELKCEPCGLSFNDMTLFVIHRIFHSPEHPFKCGMCKNQFNDKYQFTLHLLFSRDH</sequence>
<evidence type="ECO:0000256" key="2">
    <source>
        <dbReference type="ARBA" id="ARBA00022723"/>
    </source>
</evidence>
<dbReference type="PANTHER" id="PTHR19818">
    <property type="entry name" value="ZINC FINGER PROTEIN ZIC AND GLI"/>
    <property type="match status" value="1"/>
</dbReference>
<evidence type="ECO:0000256" key="9">
    <source>
        <dbReference type="PROSITE-ProRule" id="PRU00042"/>
    </source>
</evidence>
<gene>
    <name evidence="12" type="ORF">CAEBREN_06291</name>
</gene>
<dbReference type="GO" id="GO:0000978">
    <property type="term" value="F:RNA polymerase II cis-regulatory region sequence-specific DNA binding"/>
    <property type="evidence" value="ECO:0007669"/>
    <property type="project" value="TreeGrafter"/>
</dbReference>
<dbReference type="GO" id="GO:0045944">
    <property type="term" value="P:positive regulation of transcription by RNA polymerase II"/>
    <property type="evidence" value="ECO:0007669"/>
    <property type="project" value="UniProtKB-ARBA"/>
</dbReference>
<evidence type="ECO:0000313" key="12">
    <source>
        <dbReference type="EMBL" id="EGT51871.1"/>
    </source>
</evidence>
<evidence type="ECO:0000313" key="13">
    <source>
        <dbReference type="Proteomes" id="UP000008068"/>
    </source>
</evidence>
<feature type="compositionally biased region" description="Polar residues" evidence="10">
    <location>
        <begin position="25"/>
        <end position="40"/>
    </location>
</feature>
<dbReference type="eggNOG" id="KOG1721">
    <property type="taxonomic scope" value="Eukaryota"/>
</dbReference>
<evidence type="ECO:0000256" key="8">
    <source>
        <dbReference type="ARBA" id="ARBA00023242"/>
    </source>
</evidence>
<dbReference type="GO" id="GO:0005634">
    <property type="term" value="C:nucleus"/>
    <property type="evidence" value="ECO:0007669"/>
    <property type="project" value="UniProtKB-SubCell"/>
</dbReference>
<dbReference type="OMA" id="EDYMENE"/>
<dbReference type="InterPro" id="IPR013087">
    <property type="entry name" value="Znf_C2H2_type"/>
</dbReference>
<keyword evidence="2" id="KW-0479">Metal-binding</keyword>
<feature type="domain" description="C2H2-type" evidence="11">
    <location>
        <begin position="415"/>
        <end position="442"/>
    </location>
</feature>
<evidence type="ECO:0000256" key="6">
    <source>
        <dbReference type="ARBA" id="ARBA00023015"/>
    </source>
</evidence>
<dbReference type="InterPro" id="IPR036236">
    <property type="entry name" value="Znf_C2H2_sf"/>
</dbReference>
<keyword evidence="4 9" id="KW-0863">Zinc-finger</keyword>
<evidence type="ECO:0000256" key="4">
    <source>
        <dbReference type="ARBA" id="ARBA00022771"/>
    </source>
</evidence>
<dbReference type="PANTHER" id="PTHR19818:SF163">
    <property type="entry name" value="C2H2-TYPE DOMAIN-CONTAINING PROTEIN"/>
    <property type="match status" value="1"/>
</dbReference>
<dbReference type="AlphaFoldDB" id="G0N3U2"/>
<keyword evidence="6" id="KW-0805">Transcription regulation</keyword>
<evidence type="ECO:0000256" key="7">
    <source>
        <dbReference type="ARBA" id="ARBA00023163"/>
    </source>
</evidence>
<organism evidence="13">
    <name type="scientific">Caenorhabditis brenneri</name>
    <name type="common">Nematode worm</name>
    <dbReference type="NCBI Taxonomy" id="135651"/>
    <lineage>
        <taxon>Eukaryota</taxon>
        <taxon>Metazoa</taxon>
        <taxon>Ecdysozoa</taxon>
        <taxon>Nematoda</taxon>
        <taxon>Chromadorea</taxon>
        <taxon>Rhabditida</taxon>
        <taxon>Rhabditina</taxon>
        <taxon>Rhabditomorpha</taxon>
        <taxon>Rhabditoidea</taxon>
        <taxon>Rhabditidae</taxon>
        <taxon>Peloderinae</taxon>
        <taxon>Caenorhabditis</taxon>
    </lineage>
</organism>
<keyword evidence="8" id="KW-0539">Nucleus</keyword>
<name>G0N3U2_CAEBE</name>
<dbReference type="EMBL" id="GL379835">
    <property type="protein sequence ID" value="EGT51871.1"/>
    <property type="molecule type" value="Genomic_DNA"/>
</dbReference>
<comment type="subcellular location">
    <subcellularLocation>
        <location evidence="1">Nucleus</location>
    </subcellularLocation>
</comment>
<feature type="region of interest" description="Disordered" evidence="10">
    <location>
        <begin position="21"/>
        <end position="40"/>
    </location>
</feature>
<dbReference type="HOGENOM" id="CLU_588260_0_0_1"/>
<dbReference type="GO" id="GO:0008270">
    <property type="term" value="F:zinc ion binding"/>
    <property type="evidence" value="ECO:0007669"/>
    <property type="project" value="UniProtKB-KW"/>
</dbReference>
<dbReference type="FunFam" id="3.30.160.60:FF:000286">
    <property type="entry name" value="Zinc finger protein 770"/>
    <property type="match status" value="1"/>
</dbReference>
<evidence type="ECO:0000259" key="11">
    <source>
        <dbReference type="PROSITE" id="PS50157"/>
    </source>
</evidence>